<comment type="caution">
    <text evidence="1">The sequence shown here is derived from an EMBL/GenBank/DDBJ whole genome shotgun (WGS) entry which is preliminary data.</text>
</comment>
<dbReference type="AlphaFoldDB" id="A6DTZ7"/>
<evidence type="ECO:0000313" key="2">
    <source>
        <dbReference type="Proteomes" id="UP000004947"/>
    </source>
</evidence>
<sequence>MPKNLKVLLFVVLAVNAMNDMEADFVHGELQLSPKTSYRLQKEGVLRIEKQLKGRRLTAVLVTKDKSSTLNGLRFNILEKASKKEAFYSDVQEAQKNLVALVPLSWDHYQAPQITARSVELVQSIQLVLYDDEEAQSSTLCA</sequence>
<dbReference type="EMBL" id="ABCK01000043">
    <property type="protein sequence ID" value="EDM24913.1"/>
    <property type="molecule type" value="Genomic_DNA"/>
</dbReference>
<proteinExistence type="predicted"/>
<reference evidence="1 2" key="1">
    <citation type="journal article" date="2010" name="J. Bacteriol.">
        <title>Genome sequence of Lentisphaera araneosa HTCC2155T, the type species of the order Lentisphaerales in the phylum Lentisphaerae.</title>
        <authorList>
            <person name="Thrash J.C."/>
            <person name="Cho J.C."/>
            <person name="Vergin K.L."/>
            <person name="Morris R.M."/>
            <person name="Giovannoni S.J."/>
        </authorList>
    </citation>
    <scope>NUCLEOTIDE SEQUENCE [LARGE SCALE GENOMIC DNA]</scope>
    <source>
        <strain evidence="1 2">HTCC2155</strain>
    </source>
</reference>
<name>A6DTZ7_9BACT</name>
<dbReference type="Proteomes" id="UP000004947">
    <property type="component" value="Unassembled WGS sequence"/>
</dbReference>
<dbReference type="RefSeq" id="WP_007281283.1">
    <property type="nucleotide sequence ID" value="NZ_ABCK01000043.1"/>
</dbReference>
<accession>A6DTZ7</accession>
<evidence type="ECO:0000313" key="1">
    <source>
        <dbReference type="EMBL" id="EDM24913.1"/>
    </source>
</evidence>
<organism evidence="1 2">
    <name type="scientific">Lentisphaera araneosa HTCC2155</name>
    <dbReference type="NCBI Taxonomy" id="313628"/>
    <lineage>
        <taxon>Bacteria</taxon>
        <taxon>Pseudomonadati</taxon>
        <taxon>Lentisphaerota</taxon>
        <taxon>Lentisphaeria</taxon>
        <taxon>Lentisphaerales</taxon>
        <taxon>Lentisphaeraceae</taxon>
        <taxon>Lentisphaera</taxon>
    </lineage>
</organism>
<gene>
    <name evidence="1" type="ORF">LNTAR_04256</name>
</gene>
<protein>
    <submittedName>
        <fullName evidence="1">Uncharacterized protein</fullName>
    </submittedName>
</protein>
<keyword evidence="2" id="KW-1185">Reference proteome</keyword>
<dbReference type="STRING" id="313628.LNTAR_04256"/>